<protein>
    <submittedName>
        <fullName evidence="2">Por secretion system C-terminal sorting domain-containing protein</fullName>
    </submittedName>
</protein>
<keyword evidence="1" id="KW-0732">Signal</keyword>
<organism evidence="2 3">
    <name type="scientific">Lishizhenia tianjinensis</name>
    <dbReference type="NCBI Taxonomy" id="477690"/>
    <lineage>
        <taxon>Bacteria</taxon>
        <taxon>Pseudomonadati</taxon>
        <taxon>Bacteroidota</taxon>
        <taxon>Flavobacteriia</taxon>
        <taxon>Flavobacteriales</taxon>
        <taxon>Crocinitomicaceae</taxon>
        <taxon>Lishizhenia</taxon>
    </lineage>
</organism>
<dbReference type="EMBL" id="FPAS01000001">
    <property type="protein sequence ID" value="SFT35814.1"/>
    <property type="molecule type" value="Genomic_DNA"/>
</dbReference>
<dbReference type="RefSeq" id="WP_090245013.1">
    <property type="nucleotide sequence ID" value="NZ_FPAS01000001.1"/>
</dbReference>
<evidence type="ECO:0000313" key="3">
    <source>
        <dbReference type="Proteomes" id="UP000236454"/>
    </source>
</evidence>
<dbReference type="NCBIfam" id="TIGR04183">
    <property type="entry name" value="Por_Secre_tail"/>
    <property type="match status" value="1"/>
</dbReference>
<sequence length="552" mass="59388">MRRFYSFFLMLILLFFGRGVLGQTATTIPYFTGFENGLDGCWSTYVQSSNCEVAIYTSGTYVWSGSSADAYTGTHFLGLHNAVGGLFETTHAALHLDLAGESGLRFSFYLSEWNEEDHPQDGIYISDDGGTTYTEVFHYNGTQYTDLQYTHFDWSLDSINALYNLSFNSNYVIKVQQHDNFYFGGGNDGFLLDEVSVYEVCATASGQNVYLCGSGSYTVPSGDEIYTTPGSVTDTLMNSQGCDSVLYINLLQGNSSATMYEFSCTGSFTAPDGQILTTSGNYTITIPNAVGCDSVIDLWVIVGTPSGSHITVNSCGDYTAPDGQVYTSSGNYVAVIQNAIGCDSTIAIDLNITPNASGSETISSCGDFTWSDGNTYTTSGTYTQTLGASNGCDSIVTLDLTIDPELDVTIVSTDNVTLEGQGAVSYDWIDCATGNVVGTGTSFTATANGSYAAVGNDGPYCSDTSECFAVTTVGIDQAQFIAFEMYPNPTADEVYFEANANLIEVVVLAVDGREVLRSTETSLNVKGLAPATYLLEFTYEGDYKFTRRLIVE</sequence>
<evidence type="ECO:0000256" key="1">
    <source>
        <dbReference type="ARBA" id="ARBA00022729"/>
    </source>
</evidence>
<dbReference type="AlphaFoldDB" id="A0A1I6XD99"/>
<proteinExistence type="predicted"/>
<evidence type="ECO:0000313" key="2">
    <source>
        <dbReference type="EMBL" id="SFT35814.1"/>
    </source>
</evidence>
<reference evidence="2 3" key="1">
    <citation type="submission" date="2016-10" db="EMBL/GenBank/DDBJ databases">
        <authorList>
            <person name="de Groot N.N."/>
        </authorList>
    </citation>
    <scope>NUCLEOTIDE SEQUENCE [LARGE SCALE GENOMIC DNA]</scope>
    <source>
        <strain evidence="2 3">CGMCC 1.7005</strain>
    </source>
</reference>
<dbReference type="InterPro" id="IPR026444">
    <property type="entry name" value="Secre_tail"/>
</dbReference>
<accession>A0A1I6XD99</accession>
<dbReference type="OrthoDB" id="1391570at2"/>
<keyword evidence="3" id="KW-1185">Reference proteome</keyword>
<gene>
    <name evidence="2" type="ORF">SAMN05216474_0085</name>
</gene>
<dbReference type="STRING" id="477690.SAMN05216474_0085"/>
<name>A0A1I6XD99_9FLAO</name>
<dbReference type="Proteomes" id="UP000236454">
    <property type="component" value="Unassembled WGS sequence"/>
</dbReference>